<dbReference type="EMBL" id="CAHIKZ030004034">
    <property type="protein sequence ID" value="CAE1306490.1"/>
    <property type="molecule type" value="Genomic_DNA"/>
</dbReference>
<dbReference type="EC" id="2.3.1.199" evidence="10"/>
<dbReference type="PANTHER" id="PTHR11157:SF12">
    <property type="entry name" value="ELONGATION OF VERY LONG CHAIN FATTY ACIDS PROTEIN 4"/>
    <property type="match status" value="1"/>
</dbReference>
<organism evidence="12 13">
    <name type="scientific">Acanthosepion pharaonis</name>
    <name type="common">Pharaoh cuttlefish</name>
    <name type="synonym">Sepia pharaonis</name>
    <dbReference type="NCBI Taxonomy" id="158019"/>
    <lineage>
        <taxon>Eukaryota</taxon>
        <taxon>Metazoa</taxon>
        <taxon>Spiralia</taxon>
        <taxon>Lophotrochozoa</taxon>
        <taxon>Mollusca</taxon>
        <taxon>Cephalopoda</taxon>
        <taxon>Coleoidea</taxon>
        <taxon>Decapodiformes</taxon>
        <taxon>Sepiida</taxon>
        <taxon>Sepiina</taxon>
        <taxon>Sepiidae</taxon>
        <taxon>Acanthosepion</taxon>
    </lineage>
</organism>
<comment type="subcellular location">
    <subcellularLocation>
        <location evidence="1">Membrane</location>
        <topology evidence="1">Multi-pass membrane protein</topology>
    </subcellularLocation>
</comment>
<keyword evidence="7 10" id="KW-0443">Lipid metabolism</keyword>
<evidence type="ECO:0000256" key="5">
    <source>
        <dbReference type="ARBA" id="ARBA00022832"/>
    </source>
</evidence>
<keyword evidence="3 10" id="KW-0808">Transferase</keyword>
<keyword evidence="5 10" id="KW-0276">Fatty acid metabolism</keyword>
<dbReference type="Pfam" id="PF01151">
    <property type="entry name" value="ELO"/>
    <property type="match status" value="1"/>
</dbReference>
<dbReference type="Proteomes" id="UP000597762">
    <property type="component" value="Unassembled WGS sequence"/>
</dbReference>
<dbReference type="PANTHER" id="PTHR11157">
    <property type="entry name" value="FATTY ACID ACYL TRANSFERASE-RELATED"/>
    <property type="match status" value="1"/>
</dbReference>
<evidence type="ECO:0000256" key="10">
    <source>
        <dbReference type="RuleBase" id="RU361115"/>
    </source>
</evidence>
<protein>
    <recommendedName>
        <fullName evidence="10">Elongation of very long chain fatty acids protein</fullName>
        <ecNumber evidence="10">2.3.1.199</ecNumber>
    </recommendedName>
    <alternativeName>
        <fullName evidence="10">Very-long-chain 3-oxoacyl-CoA synthase</fullName>
    </alternativeName>
</protein>
<comment type="caution">
    <text evidence="12">The sequence shown here is derived from an EMBL/GenBank/DDBJ whole genome shotgun (WGS) entry which is preliminary data.</text>
</comment>
<feature type="transmembrane region" description="Helical" evidence="10">
    <location>
        <begin position="97"/>
        <end position="116"/>
    </location>
</feature>
<accession>A0A812DP65</accession>
<dbReference type="AlphaFoldDB" id="A0A812DP65"/>
<dbReference type="GO" id="GO:0042761">
    <property type="term" value="P:very long-chain fatty acid biosynthetic process"/>
    <property type="evidence" value="ECO:0007669"/>
    <property type="project" value="TreeGrafter"/>
</dbReference>
<sequence length="170" mass="19730">MLIVLNFHIASEIFFASRAANYSYLCQSVSYSYDPNEMRVIHILMYSYYGLSAIGPSVYPYLWWKKYLTIIQLIQFIFGMCHAFQSLGRGCNFPVWMHWALIFYGGSLLLLFLNFYHKSYLNKKNKSSQNASVSCNGLPHTEDTSNNTIPSSPLSRDTILRRRSLHPHDH</sequence>
<reference evidence="12" key="1">
    <citation type="submission" date="2021-01" db="EMBL/GenBank/DDBJ databases">
        <authorList>
            <person name="Li R."/>
            <person name="Bekaert M."/>
        </authorList>
    </citation>
    <scope>NUCLEOTIDE SEQUENCE</scope>
    <source>
        <strain evidence="12">Farmed</strain>
    </source>
</reference>
<evidence type="ECO:0000256" key="7">
    <source>
        <dbReference type="ARBA" id="ARBA00023098"/>
    </source>
</evidence>
<feature type="transmembrane region" description="Helical" evidence="10">
    <location>
        <begin position="67"/>
        <end position="85"/>
    </location>
</feature>
<dbReference type="GO" id="GO:0034625">
    <property type="term" value="P:fatty acid elongation, monounsaturated fatty acid"/>
    <property type="evidence" value="ECO:0007669"/>
    <property type="project" value="TreeGrafter"/>
</dbReference>
<evidence type="ECO:0000313" key="12">
    <source>
        <dbReference type="EMBL" id="CAE1306490.1"/>
    </source>
</evidence>
<evidence type="ECO:0000256" key="9">
    <source>
        <dbReference type="ARBA" id="ARBA00023160"/>
    </source>
</evidence>
<feature type="compositionally biased region" description="Polar residues" evidence="11">
    <location>
        <begin position="144"/>
        <end position="154"/>
    </location>
</feature>
<dbReference type="GO" id="GO:0005789">
    <property type="term" value="C:endoplasmic reticulum membrane"/>
    <property type="evidence" value="ECO:0007669"/>
    <property type="project" value="TreeGrafter"/>
</dbReference>
<dbReference type="InterPro" id="IPR002076">
    <property type="entry name" value="ELO_fam"/>
</dbReference>
<evidence type="ECO:0000256" key="8">
    <source>
        <dbReference type="ARBA" id="ARBA00023136"/>
    </source>
</evidence>
<feature type="region of interest" description="Disordered" evidence="11">
    <location>
        <begin position="128"/>
        <end position="154"/>
    </location>
</feature>
<gene>
    <name evidence="12" type="ORF">SPHA_58733</name>
</gene>
<feature type="transmembrane region" description="Helical" evidence="10">
    <location>
        <begin position="40"/>
        <end position="62"/>
    </location>
</feature>
<evidence type="ECO:0000256" key="3">
    <source>
        <dbReference type="ARBA" id="ARBA00022679"/>
    </source>
</evidence>
<evidence type="ECO:0000256" key="4">
    <source>
        <dbReference type="ARBA" id="ARBA00022692"/>
    </source>
</evidence>
<keyword evidence="2 10" id="KW-0444">Lipid biosynthesis</keyword>
<comment type="catalytic activity">
    <reaction evidence="10">
        <text>a very-long-chain acyl-CoA + malonyl-CoA + H(+) = a very-long-chain 3-oxoacyl-CoA + CO2 + CoA</text>
        <dbReference type="Rhea" id="RHEA:32727"/>
        <dbReference type="ChEBI" id="CHEBI:15378"/>
        <dbReference type="ChEBI" id="CHEBI:16526"/>
        <dbReference type="ChEBI" id="CHEBI:57287"/>
        <dbReference type="ChEBI" id="CHEBI:57384"/>
        <dbReference type="ChEBI" id="CHEBI:90725"/>
        <dbReference type="ChEBI" id="CHEBI:90736"/>
        <dbReference type="EC" id="2.3.1.199"/>
    </reaction>
</comment>
<proteinExistence type="inferred from homology"/>
<evidence type="ECO:0000256" key="2">
    <source>
        <dbReference type="ARBA" id="ARBA00022516"/>
    </source>
</evidence>
<evidence type="ECO:0000256" key="1">
    <source>
        <dbReference type="ARBA" id="ARBA00004141"/>
    </source>
</evidence>
<dbReference type="GO" id="GO:0030148">
    <property type="term" value="P:sphingolipid biosynthetic process"/>
    <property type="evidence" value="ECO:0007669"/>
    <property type="project" value="TreeGrafter"/>
</dbReference>
<keyword evidence="9 10" id="KW-0275">Fatty acid biosynthesis</keyword>
<dbReference type="GO" id="GO:0019367">
    <property type="term" value="P:fatty acid elongation, saturated fatty acid"/>
    <property type="evidence" value="ECO:0007669"/>
    <property type="project" value="TreeGrafter"/>
</dbReference>
<evidence type="ECO:0000313" key="13">
    <source>
        <dbReference type="Proteomes" id="UP000597762"/>
    </source>
</evidence>
<evidence type="ECO:0000256" key="6">
    <source>
        <dbReference type="ARBA" id="ARBA00022989"/>
    </source>
</evidence>
<keyword evidence="6 10" id="KW-1133">Transmembrane helix</keyword>
<dbReference type="GO" id="GO:0009922">
    <property type="term" value="F:fatty acid elongase activity"/>
    <property type="evidence" value="ECO:0007669"/>
    <property type="project" value="UniProtKB-EC"/>
</dbReference>
<keyword evidence="8 10" id="KW-0472">Membrane</keyword>
<comment type="caution">
    <text evidence="10">Lacks conserved residue(s) required for the propagation of feature annotation.</text>
</comment>
<evidence type="ECO:0000256" key="11">
    <source>
        <dbReference type="SAM" id="MobiDB-lite"/>
    </source>
</evidence>
<keyword evidence="13" id="KW-1185">Reference proteome</keyword>
<keyword evidence="4 10" id="KW-0812">Transmembrane</keyword>
<dbReference type="OrthoDB" id="434092at2759"/>
<keyword evidence="12" id="KW-0012">Acyltransferase</keyword>
<comment type="similarity">
    <text evidence="10">Belongs to the ELO family.</text>
</comment>
<dbReference type="GO" id="GO:0034626">
    <property type="term" value="P:fatty acid elongation, polyunsaturated fatty acid"/>
    <property type="evidence" value="ECO:0007669"/>
    <property type="project" value="TreeGrafter"/>
</dbReference>
<name>A0A812DP65_ACAPH</name>